<proteinExistence type="predicted"/>
<protein>
    <submittedName>
        <fullName evidence="2">Uncharacterized protein</fullName>
    </submittedName>
</protein>
<evidence type="ECO:0000313" key="2">
    <source>
        <dbReference type="EMBL" id="CAD8134620.1"/>
    </source>
</evidence>
<organism evidence="2 3">
    <name type="scientific">Paramecium pentaurelia</name>
    <dbReference type="NCBI Taxonomy" id="43138"/>
    <lineage>
        <taxon>Eukaryota</taxon>
        <taxon>Sar</taxon>
        <taxon>Alveolata</taxon>
        <taxon>Ciliophora</taxon>
        <taxon>Intramacronucleata</taxon>
        <taxon>Oligohymenophorea</taxon>
        <taxon>Peniculida</taxon>
        <taxon>Parameciidae</taxon>
        <taxon>Paramecium</taxon>
    </lineage>
</organism>
<evidence type="ECO:0000313" key="3">
    <source>
        <dbReference type="Proteomes" id="UP000689195"/>
    </source>
</evidence>
<feature type="compositionally biased region" description="Low complexity" evidence="1">
    <location>
        <begin position="11"/>
        <end position="23"/>
    </location>
</feature>
<evidence type="ECO:0000256" key="1">
    <source>
        <dbReference type="SAM" id="MobiDB-lite"/>
    </source>
</evidence>
<name>A0A8S1S5T1_9CILI</name>
<keyword evidence="3" id="KW-1185">Reference proteome</keyword>
<accession>A0A8S1S5T1</accession>
<feature type="region of interest" description="Disordered" evidence="1">
    <location>
        <begin position="1"/>
        <end position="28"/>
    </location>
</feature>
<sequence>MAQNNQRDSKPNNNKTNNLGIKNKSNEITPKFNQKNHKMKHKLQVQDLNKLKELNLILLLKVILLVDKFLSHLLIEKQFLQFLNLNGLILRKNLNIWMLLSNHKMLSIIQSNQKWNNVLKLLEIKIKDKLQIDQDKVNLQMNFFRNIKIPSISLDNKYIKIQIQLSPLFYKFAFLIMILQKTDMLEIQFIS</sequence>
<dbReference type="Proteomes" id="UP000689195">
    <property type="component" value="Unassembled WGS sequence"/>
</dbReference>
<reference evidence="2" key="1">
    <citation type="submission" date="2021-01" db="EMBL/GenBank/DDBJ databases">
        <authorList>
            <consortium name="Genoscope - CEA"/>
            <person name="William W."/>
        </authorList>
    </citation>
    <scope>NUCLEOTIDE SEQUENCE</scope>
</reference>
<dbReference type="EMBL" id="CAJJDO010000003">
    <property type="protein sequence ID" value="CAD8134620.1"/>
    <property type="molecule type" value="Genomic_DNA"/>
</dbReference>
<comment type="caution">
    <text evidence="2">The sequence shown here is derived from an EMBL/GenBank/DDBJ whole genome shotgun (WGS) entry which is preliminary data.</text>
</comment>
<dbReference type="AlphaFoldDB" id="A0A8S1S5T1"/>
<gene>
    <name evidence="2" type="ORF">PPENT_87.1.T0030398</name>
</gene>